<evidence type="ECO:0000256" key="1">
    <source>
        <dbReference type="SAM" id="MobiDB-lite"/>
    </source>
</evidence>
<comment type="caution">
    <text evidence="2">The sequence shown here is derived from an EMBL/GenBank/DDBJ whole genome shotgun (WGS) entry which is preliminary data.</text>
</comment>
<dbReference type="Proteomes" id="UP000765509">
    <property type="component" value="Unassembled WGS sequence"/>
</dbReference>
<sequence>MGPGYVGEIWVHGPIYGPMESLGSGGPFWSWGPTDCRTKKQEKGDRTQKPPIFTQDPKKAQKAIESRIINIYLSKGQGQGEVFPRQMGTRPLEDFFQDNFSWARRVQHQVAPWQLSIPSYTHFASFFEQQSSVAIILGYNSRPCPKKKDSLNQKKKKGIFQSGRLTQL</sequence>
<evidence type="ECO:0000313" key="3">
    <source>
        <dbReference type="Proteomes" id="UP000765509"/>
    </source>
</evidence>
<evidence type="ECO:0000313" key="2">
    <source>
        <dbReference type="EMBL" id="MBW0575505.1"/>
    </source>
</evidence>
<accession>A0A9Q3K610</accession>
<name>A0A9Q3K610_9BASI</name>
<reference evidence="2" key="1">
    <citation type="submission" date="2021-03" db="EMBL/GenBank/DDBJ databases">
        <title>Draft genome sequence of rust myrtle Austropuccinia psidii MF-1, a brazilian biotype.</title>
        <authorList>
            <person name="Quecine M.C."/>
            <person name="Pachon D.M.R."/>
            <person name="Bonatelli M.L."/>
            <person name="Correr F.H."/>
            <person name="Franceschini L.M."/>
            <person name="Leite T.F."/>
            <person name="Margarido G.R.A."/>
            <person name="Almeida C.A."/>
            <person name="Ferrarezi J.A."/>
            <person name="Labate C.A."/>
        </authorList>
    </citation>
    <scope>NUCLEOTIDE SEQUENCE</scope>
    <source>
        <strain evidence="2">MF-1</strain>
    </source>
</reference>
<protein>
    <submittedName>
        <fullName evidence="2">Uncharacterized protein</fullName>
    </submittedName>
</protein>
<dbReference type="EMBL" id="AVOT02096382">
    <property type="protein sequence ID" value="MBW0575505.1"/>
    <property type="molecule type" value="Genomic_DNA"/>
</dbReference>
<gene>
    <name evidence="2" type="ORF">O181_115220</name>
</gene>
<dbReference type="AlphaFoldDB" id="A0A9Q3K610"/>
<organism evidence="2 3">
    <name type="scientific">Austropuccinia psidii MF-1</name>
    <dbReference type="NCBI Taxonomy" id="1389203"/>
    <lineage>
        <taxon>Eukaryota</taxon>
        <taxon>Fungi</taxon>
        <taxon>Dikarya</taxon>
        <taxon>Basidiomycota</taxon>
        <taxon>Pucciniomycotina</taxon>
        <taxon>Pucciniomycetes</taxon>
        <taxon>Pucciniales</taxon>
        <taxon>Sphaerophragmiaceae</taxon>
        <taxon>Austropuccinia</taxon>
    </lineage>
</organism>
<keyword evidence="3" id="KW-1185">Reference proteome</keyword>
<feature type="compositionally biased region" description="Basic and acidic residues" evidence="1">
    <location>
        <begin position="37"/>
        <end position="48"/>
    </location>
</feature>
<proteinExistence type="predicted"/>
<feature type="region of interest" description="Disordered" evidence="1">
    <location>
        <begin position="37"/>
        <end position="59"/>
    </location>
</feature>